<dbReference type="EMBL" id="JADOES010000009">
    <property type="protein sequence ID" value="MBT9315051.1"/>
    <property type="molecule type" value="Genomic_DNA"/>
</dbReference>
<keyword evidence="2" id="KW-1185">Reference proteome</keyword>
<dbReference type="Proteomes" id="UP000717364">
    <property type="component" value="Unassembled WGS sequence"/>
</dbReference>
<comment type="caution">
    <text evidence="1">The sequence shown here is derived from an EMBL/GenBank/DDBJ whole genome shotgun (WGS) entry which is preliminary data.</text>
</comment>
<reference evidence="1" key="1">
    <citation type="submission" date="2020-11" db="EMBL/GenBank/DDBJ databases">
        <authorList>
            <person name="Konstantinou D."/>
            <person name="Gkelis S."/>
            <person name="Popin R."/>
            <person name="Fewer D."/>
            <person name="Sivonen K."/>
        </authorList>
    </citation>
    <scope>NUCLEOTIDE SEQUENCE</scope>
    <source>
        <strain evidence="1">TAU-MAC 1115</strain>
    </source>
</reference>
<dbReference type="AlphaFoldDB" id="A0A947DFN9"/>
<evidence type="ECO:0008006" key="3">
    <source>
        <dbReference type="Google" id="ProtNLM"/>
    </source>
</evidence>
<gene>
    <name evidence="1" type="ORF">IXB50_06405</name>
</gene>
<sequence length="242" mass="27231">MRSLKGKILLVSSIIVATLAIACMVQLKRTELSYKNLAESEEGLTKPLYEPPSPQIYDKIMAAIAQDMNTSVKQFSAYRFNYETWPNTCLGLGKPAEDCTDVLTQGWQIEAIRRGEENPQSVFYRTDSTGDTIRRSTLDNNLPPSVQEKVLQVTVEHFNVPLKKLSVTDAEAVDWDGCLGIYEPWHLCTMQLIFGWQITVSNGTKTWVYHTDNDASVIRLKPSATARLFRSISTGIPLIIDR</sequence>
<evidence type="ECO:0000313" key="1">
    <source>
        <dbReference type="EMBL" id="MBT9315051.1"/>
    </source>
</evidence>
<proteinExistence type="predicted"/>
<dbReference type="RefSeq" id="WP_215608124.1">
    <property type="nucleotide sequence ID" value="NZ_JADOES010000009.1"/>
</dbReference>
<protein>
    <recommendedName>
        <fullName evidence="3">Lipoprotein</fullName>
    </recommendedName>
</protein>
<dbReference type="PROSITE" id="PS51257">
    <property type="entry name" value="PROKAR_LIPOPROTEIN"/>
    <property type="match status" value="1"/>
</dbReference>
<reference evidence="1" key="2">
    <citation type="journal article" date="2021" name="Mar. Drugs">
        <title>Genome Reduction and Secondary Metabolism of the Marine Sponge-Associated Cyanobacterium Leptothoe.</title>
        <authorList>
            <person name="Konstantinou D."/>
            <person name="Popin R.V."/>
            <person name="Fewer D.P."/>
            <person name="Sivonen K."/>
            <person name="Gkelis S."/>
        </authorList>
    </citation>
    <scope>NUCLEOTIDE SEQUENCE</scope>
    <source>
        <strain evidence="1">TAU-MAC 1115</strain>
    </source>
</reference>
<evidence type="ECO:0000313" key="2">
    <source>
        <dbReference type="Proteomes" id="UP000717364"/>
    </source>
</evidence>
<name>A0A947DFN9_9CYAN</name>
<organism evidence="1 2">
    <name type="scientific">Leptothoe spongobia TAU-MAC 1115</name>
    <dbReference type="NCBI Taxonomy" id="1967444"/>
    <lineage>
        <taxon>Bacteria</taxon>
        <taxon>Bacillati</taxon>
        <taxon>Cyanobacteriota</taxon>
        <taxon>Cyanophyceae</taxon>
        <taxon>Nodosilineales</taxon>
        <taxon>Cymatolegaceae</taxon>
        <taxon>Leptothoe</taxon>
        <taxon>Leptothoe spongobia</taxon>
    </lineage>
</organism>
<accession>A0A947DFN9</accession>